<dbReference type="Proteomes" id="UP000031668">
    <property type="component" value="Unassembled WGS sequence"/>
</dbReference>
<organism evidence="3 4">
    <name type="scientific">Thelohanellus kitauei</name>
    <name type="common">Myxosporean</name>
    <dbReference type="NCBI Taxonomy" id="669202"/>
    <lineage>
        <taxon>Eukaryota</taxon>
        <taxon>Metazoa</taxon>
        <taxon>Cnidaria</taxon>
        <taxon>Myxozoa</taxon>
        <taxon>Myxosporea</taxon>
        <taxon>Bivalvulida</taxon>
        <taxon>Platysporina</taxon>
        <taxon>Myxobolidae</taxon>
        <taxon>Thelohanellus</taxon>
    </lineage>
</organism>
<dbReference type="SUPFAM" id="SSF117281">
    <property type="entry name" value="Kelch motif"/>
    <property type="match status" value="2"/>
</dbReference>
<gene>
    <name evidence="3" type="ORF">RF11_11928</name>
</gene>
<evidence type="ECO:0000256" key="2">
    <source>
        <dbReference type="ARBA" id="ARBA00022737"/>
    </source>
</evidence>
<protein>
    <submittedName>
        <fullName evidence="3">Kelch domain-containing protein 10</fullName>
    </submittedName>
</protein>
<dbReference type="EMBL" id="JWZT01003604">
    <property type="protein sequence ID" value="KII66113.1"/>
    <property type="molecule type" value="Genomic_DNA"/>
</dbReference>
<dbReference type="InterPro" id="IPR052125">
    <property type="entry name" value="KLHDC10"/>
</dbReference>
<dbReference type="PANTHER" id="PTHR46428:SF1">
    <property type="entry name" value="KELCH DOMAIN-CONTAINING PROTEIN 10"/>
    <property type="match status" value="1"/>
</dbReference>
<dbReference type="Gene3D" id="2.120.10.80">
    <property type="entry name" value="Kelch-type beta propeller"/>
    <property type="match status" value="2"/>
</dbReference>
<evidence type="ECO:0000256" key="1">
    <source>
        <dbReference type="ARBA" id="ARBA00022441"/>
    </source>
</evidence>
<keyword evidence="1" id="KW-0880">Kelch repeat</keyword>
<sequence>MSVDAAHEKPSNRVGHCMTSVGEMLIIYGGRPCLSTTLFNELWIYSTVSDSWRRYPTPIENQNTVVSSSICAYGNFVYIFGGAHLSHDVQSTNSLLSFDIGNATWKIVSPHIADHDQNTPPPMYVSLISYYNGSIYVLGGVQDLVNTDSIYKFCLKSSTWSLVPQNGLNPILRYPIFGTVYRHQFYIFGDCLAAGINRFRDVKVYDFSMNTWTVKATFSKTEQFPSDNRVHASMAFSKHFGYLSGGMISGRYNSDVWRIDLGTLEWFKLDYSLETGLGIHCMSVIYDSYLYIFGGDSNNSDPVITLERFTVRIPTLFRKCWESINRSPSLRRLAATLPTSIINELDLCNHDST</sequence>
<keyword evidence="4" id="KW-1185">Reference proteome</keyword>
<keyword evidence="2" id="KW-0677">Repeat</keyword>
<accession>A0A0C2JAI1</accession>
<dbReference type="OrthoDB" id="7676067at2759"/>
<dbReference type="GO" id="GO:0032874">
    <property type="term" value="P:positive regulation of stress-activated MAPK cascade"/>
    <property type="evidence" value="ECO:0007669"/>
    <property type="project" value="TreeGrafter"/>
</dbReference>
<dbReference type="AlphaFoldDB" id="A0A0C2JAI1"/>
<comment type="caution">
    <text evidence="3">The sequence shown here is derived from an EMBL/GenBank/DDBJ whole genome shotgun (WGS) entry which is preliminary data.</text>
</comment>
<name>A0A0C2JAI1_THEKT</name>
<dbReference type="InterPro" id="IPR015915">
    <property type="entry name" value="Kelch-typ_b-propeller"/>
</dbReference>
<dbReference type="Pfam" id="PF24681">
    <property type="entry name" value="Kelch_KLHDC2_KLHL20_DRC7"/>
    <property type="match status" value="1"/>
</dbReference>
<evidence type="ECO:0000313" key="4">
    <source>
        <dbReference type="Proteomes" id="UP000031668"/>
    </source>
</evidence>
<evidence type="ECO:0000313" key="3">
    <source>
        <dbReference type="EMBL" id="KII66113.1"/>
    </source>
</evidence>
<dbReference type="OMA" id="SERDCHS"/>
<proteinExistence type="predicted"/>
<reference evidence="3 4" key="1">
    <citation type="journal article" date="2014" name="Genome Biol. Evol.">
        <title>The genome of the myxosporean Thelohanellus kitauei shows adaptations to nutrient acquisition within its fish host.</title>
        <authorList>
            <person name="Yang Y."/>
            <person name="Xiong J."/>
            <person name="Zhou Z."/>
            <person name="Huo F."/>
            <person name="Miao W."/>
            <person name="Ran C."/>
            <person name="Liu Y."/>
            <person name="Zhang J."/>
            <person name="Feng J."/>
            <person name="Wang M."/>
            <person name="Wang M."/>
            <person name="Wang L."/>
            <person name="Yao B."/>
        </authorList>
    </citation>
    <scope>NUCLEOTIDE SEQUENCE [LARGE SCALE GENOMIC DNA]</scope>
    <source>
        <strain evidence="3">Wuqing</strain>
    </source>
</reference>
<dbReference type="PANTHER" id="PTHR46428">
    <property type="entry name" value="KELCH DOMAIN-CONTAINING PROTEIN 10"/>
    <property type="match status" value="1"/>
</dbReference>